<feature type="chain" id="PRO_5046276727" evidence="2">
    <location>
        <begin position="25"/>
        <end position="452"/>
    </location>
</feature>
<proteinExistence type="predicted"/>
<evidence type="ECO:0000256" key="2">
    <source>
        <dbReference type="SAM" id="SignalP"/>
    </source>
</evidence>
<evidence type="ECO:0000259" key="3">
    <source>
        <dbReference type="Pfam" id="PF18914"/>
    </source>
</evidence>
<keyword evidence="2" id="KW-0732">Signal</keyword>
<evidence type="ECO:0000313" key="4">
    <source>
        <dbReference type="EMBL" id="MEJ8813112.1"/>
    </source>
</evidence>
<dbReference type="Proteomes" id="UP001365846">
    <property type="component" value="Unassembled WGS sequence"/>
</dbReference>
<gene>
    <name evidence="4" type="ORF">WKW77_18645</name>
</gene>
<keyword evidence="5" id="KW-1185">Reference proteome</keyword>
<reference evidence="4 5" key="1">
    <citation type="submission" date="2024-03" db="EMBL/GenBank/DDBJ databases">
        <title>Novel species of the genus Variovorax.</title>
        <authorList>
            <person name="Liu Q."/>
            <person name="Xin Y.-H."/>
        </authorList>
    </citation>
    <scope>NUCLEOTIDE SEQUENCE [LARGE SCALE GENOMIC DNA]</scope>
    <source>
        <strain evidence="4 5">KACC 18899</strain>
    </source>
</reference>
<feature type="region of interest" description="Disordered" evidence="1">
    <location>
        <begin position="41"/>
        <end position="99"/>
    </location>
</feature>
<dbReference type="InterPro" id="IPR043724">
    <property type="entry name" value="DUF5666"/>
</dbReference>
<organism evidence="4 5">
    <name type="scientific">Variovorax ureilyticus</name>
    <dbReference type="NCBI Taxonomy" id="1836198"/>
    <lineage>
        <taxon>Bacteria</taxon>
        <taxon>Pseudomonadati</taxon>
        <taxon>Pseudomonadota</taxon>
        <taxon>Betaproteobacteria</taxon>
        <taxon>Burkholderiales</taxon>
        <taxon>Comamonadaceae</taxon>
        <taxon>Variovorax</taxon>
    </lineage>
</organism>
<evidence type="ECO:0000256" key="1">
    <source>
        <dbReference type="SAM" id="MobiDB-lite"/>
    </source>
</evidence>
<dbReference type="EMBL" id="JBBKZU010000007">
    <property type="protein sequence ID" value="MEJ8813112.1"/>
    <property type="molecule type" value="Genomic_DNA"/>
</dbReference>
<name>A0ABU8VHG6_9BURK</name>
<dbReference type="RefSeq" id="WP_340358345.1">
    <property type="nucleotide sequence ID" value="NZ_JBBKZU010000007.1"/>
</dbReference>
<feature type="compositionally biased region" description="Gly residues" evidence="1">
    <location>
        <begin position="60"/>
        <end position="99"/>
    </location>
</feature>
<accession>A0ABU8VHG6</accession>
<sequence>MMKTCLRAACAVLTLALLSSCGGGGGGVPIAALAGSGAGAVAGPGGPDADQSLLQRSPGPAGGGSGPGDTGAGSGGSSGGGGTSVAGGDDGSGVGSGGTGVSTADAGIGSVDGAGSILVNGVHYNTDGAVVVLDDVPGLQLGMTAKVTGPFDTDLTSGSAQRVESAIDLRGPASSVNVGQGSFVILGTTVTTDEATVWADARGAADIAAGATLQVWGLPSAPGSLRATRVEVHASGTPILSGVVQNLDAVARRFSIGGTTIDYAQATVTGGAAGLPFANGVLVRVRASAVGNGPLVASSVQWWYPAPAADGVALQLAGVVTDFNGLASLRVLGRPVNASAAKVSGGPERSVGNGVKVIVGGVMSGGVLQANRLKIQNVPGTGGQPSFSLTGQISTFNSIADFRIKGQPIDASGPKVVFVNGTAANLAAHVRVSVEGSRVADGVLIADRVTFQ</sequence>
<protein>
    <submittedName>
        <fullName evidence="4">DUF5666 domain-containing protein</fullName>
    </submittedName>
</protein>
<evidence type="ECO:0000313" key="5">
    <source>
        <dbReference type="Proteomes" id="UP001365846"/>
    </source>
</evidence>
<dbReference type="PROSITE" id="PS51257">
    <property type="entry name" value="PROKAR_LIPOPROTEIN"/>
    <property type="match status" value="1"/>
</dbReference>
<dbReference type="Pfam" id="PF18914">
    <property type="entry name" value="DUF5666"/>
    <property type="match status" value="3"/>
</dbReference>
<feature type="domain" description="DUF5666" evidence="3">
    <location>
        <begin position="390"/>
        <end position="449"/>
    </location>
</feature>
<comment type="caution">
    <text evidence="4">The sequence shown here is derived from an EMBL/GenBank/DDBJ whole genome shotgun (WGS) entry which is preliminary data.</text>
</comment>
<feature type="domain" description="DUF5666" evidence="3">
    <location>
        <begin position="242"/>
        <end position="300"/>
    </location>
</feature>
<feature type="signal peptide" evidence="2">
    <location>
        <begin position="1"/>
        <end position="24"/>
    </location>
</feature>
<feature type="domain" description="DUF5666" evidence="3">
    <location>
        <begin position="171"/>
        <end position="231"/>
    </location>
</feature>